<organism evidence="1 2">
    <name type="scientific">Rhamnusium bicolor</name>
    <dbReference type="NCBI Taxonomy" id="1586634"/>
    <lineage>
        <taxon>Eukaryota</taxon>
        <taxon>Metazoa</taxon>
        <taxon>Ecdysozoa</taxon>
        <taxon>Arthropoda</taxon>
        <taxon>Hexapoda</taxon>
        <taxon>Insecta</taxon>
        <taxon>Pterygota</taxon>
        <taxon>Neoptera</taxon>
        <taxon>Endopterygota</taxon>
        <taxon>Coleoptera</taxon>
        <taxon>Polyphaga</taxon>
        <taxon>Cucujiformia</taxon>
        <taxon>Chrysomeloidea</taxon>
        <taxon>Cerambycidae</taxon>
        <taxon>Lepturinae</taxon>
        <taxon>Rhagiini</taxon>
        <taxon>Rhamnusium</taxon>
    </lineage>
</organism>
<dbReference type="EMBL" id="JANEYF010004756">
    <property type="protein sequence ID" value="KAJ8930157.1"/>
    <property type="molecule type" value="Genomic_DNA"/>
</dbReference>
<keyword evidence="2" id="KW-1185">Reference proteome</keyword>
<protein>
    <submittedName>
        <fullName evidence="1">Uncharacterized protein</fullName>
    </submittedName>
</protein>
<proteinExistence type="predicted"/>
<evidence type="ECO:0000313" key="1">
    <source>
        <dbReference type="EMBL" id="KAJ8930157.1"/>
    </source>
</evidence>
<sequence length="95" mass="10920">MKVGGQIRRAQVPFDVKHTNVFSSNHPLITLIIRLEHYTLLHADPQAVLTSVRIKFWPLSGRNVVTKVTRNCISFKVKPVIVNPIYHGRFTIFKN</sequence>
<comment type="caution">
    <text evidence="1">The sequence shown here is derived from an EMBL/GenBank/DDBJ whole genome shotgun (WGS) entry which is preliminary data.</text>
</comment>
<evidence type="ECO:0000313" key="2">
    <source>
        <dbReference type="Proteomes" id="UP001162156"/>
    </source>
</evidence>
<gene>
    <name evidence="1" type="ORF">NQ314_017073</name>
</gene>
<dbReference type="AlphaFoldDB" id="A0AAV8WV87"/>
<name>A0AAV8WV87_9CUCU</name>
<dbReference type="Proteomes" id="UP001162156">
    <property type="component" value="Unassembled WGS sequence"/>
</dbReference>
<accession>A0AAV8WV87</accession>
<reference evidence="1" key="1">
    <citation type="journal article" date="2023" name="Insect Mol. Biol.">
        <title>Genome sequencing provides insights into the evolution of gene families encoding plant cell wall-degrading enzymes in longhorned beetles.</title>
        <authorList>
            <person name="Shin N.R."/>
            <person name="Okamura Y."/>
            <person name="Kirsch R."/>
            <person name="Pauchet Y."/>
        </authorList>
    </citation>
    <scope>NUCLEOTIDE SEQUENCE</scope>
    <source>
        <strain evidence="1">RBIC_L_NR</strain>
    </source>
</reference>